<reference evidence="8 10" key="1">
    <citation type="submission" date="2015-04" db="EMBL/GenBank/DDBJ databases">
        <authorList>
            <person name="Calcutt M.J."/>
            <person name="Foecking M.F."/>
        </authorList>
    </citation>
    <scope>NUCLEOTIDE SEQUENCE [LARGE SCALE GENOMIC DNA]</scope>
    <source>
        <strain evidence="8 10">199/55</strain>
    </source>
</reference>
<dbReference type="PROSITE" id="PS51898">
    <property type="entry name" value="TYR_RECOMBINASE"/>
    <property type="match status" value="1"/>
</dbReference>
<evidence type="ECO:0000313" key="8">
    <source>
        <dbReference type="EMBL" id="ANB90834.1"/>
    </source>
</evidence>
<keyword evidence="3 5" id="KW-0238">DNA-binding</keyword>
<accession>A0A378PMX2</accession>
<evidence type="ECO:0000259" key="7">
    <source>
        <dbReference type="PROSITE" id="PS51900"/>
    </source>
</evidence>
<feature type="domain" description="Tyr recombinase" evidence="6">
    <location>
        <begin position="183"/>
        <end position="360"/>
    </location>
</feature>
<dbReference type="EMBL" id="CP011158">
    <property type="protein sequence ID" value="ANB90834.1"/>
    <property type="molecule type" value="Genomic_DNA"/>
</dbReference>
<evidence type="ECO:0000256" key="1">
    <source>
        <dbReference type="ARBA" id="ARBA00008857"/>
    </source>
</evidence>
<feature type="domain" description="Core-binding (CB)" evidence="7">
    <location>
        <begin position="79"/>
        <end position="160"/>
    </location>
</feature>
<gene>
    <name evidence="9" type="primary">intA</name>
    <name evidence="8" type="ORF">MOVS_01190</name>
    <name evidence="9" type="ORF">NCTC11227_00246</name>
</gene>
<keyword evidence="10" id="KW-1185">Reference proteome</keyword>
<dbReference type="InterPro" id="IPR025166">
    <property type="entry name" value="Integrase_DNA_bind_dom"/>
</dbReference>
<dbReference type="InterPro" id="IPR011010">
    <property type="entry name" value="DNA_brk_join_enz"/>
</dbReference>
<dbReference type="InterPro" id="IPR050808">
    <property type="entry name" value="Phage_Integrase"/>
</dbReference>
<evidence type="ECO:0000313" key="10">
    <source>
        <dbReference type="Proteomes" id="UP000076765"/>
    </source>
</evidence>
<keyword evidence="4" id="KW-0233">DNA recombination</keyword>
<evidence type="ECO:0000256" key="5">
    <source>
        <dbReference type="PROSITE-ProRule" id="PRU01248"/>
    </source>
</evidence>
<proteinExistence type="inferred from homology"/>
<reference evidence="9 11" key="2">
    <citation type="submission" date="2018-06" db="EMBL/GenBank/DDBJ databases">
        <authorList>
            <consortium name="Pathogen Informatics"/>
            <person name="Doyle S."/>
        </authorList>
    </citation>
    <scope>NUCLEOTIDE SEQUENCE [LARGE SCALE GENOMIC DNA]</scope>
    <source>
        <strain evidence="9 11">NCTC11227</strain>
    </source>
</reference>
<dbReference type="GO" id="GO:0003677">
    <property type="term" value="F:DNA binding"/>
    <property type="evidence" value="ECO:0007669"/>
    <property type="project" value="UniProtKB-UniRule"/>
</dbReference>
<protein>
    <submittedName>
        <fullName evidence="8 9">Integrase</fullName>
    </submittedName>
</protein>
<dbReference type="Gene3D" id="1.10.150.130">
    <property type="match status" value="1"/>
</dbReference>
<dbReference type="InterPro" id="IPR044068">
    <property type="entry name" value="CB"/>
</dbReference>
<dbReference type="PANTHER" id="PTHR30629">
    <property type="entry name" value="PROPHAGE INTEGRASE"/>
    <property type="match status" value="1"/>
</dbReference>
<dbReference type="Gene3D" id="3.30.160.390">
    <property type="entry name" value="Integrase, DNA-binding domain"/>
    <property type="match status" value="1"/>
</dbReference>
<name>A0A378PMX2_9GAMM</name>
<keyword evidence="2" id="KW-0229">DNA integration</keyword>
<dbReference type="InterPro" id="IPR002104">
    <property type="entry name" value="Integrase_catalytic"/>
</dbReference>
<dbReference type="Proteomes" id="UP000255102">
    <property type="component" value="Unassembled WGS sequence"/>
</dbReference>
<dbReference type="GO" id="GO:0015074">
    <property type="term" value="P:DNA integration"/>
    <property type="evidence" value="ECO:0007669"/>
    <property type="project" value="UniProtKB-KW"/>
</dbReference>
<evidence type="ECO:0000256" key="4">
    <source>
        <dbReference type="ARBA" id="ARBA00023172"/>
    </source>
</evidence>
<dbReference type="AlphaFoldDB" id="A0A378PMX2"/>
<dbReference type="GO" id="GO:0006310">
    <property type="term" value="P:DNA recombination"/>
    <property type="evidence" value="ECO:0007669"/>
    <property type="project" value="UniProtKB-KW"/>
</dbReference>
<comment type="similarity">
    <text evidence="1">Belongs to the 'phage' integrase family.</text>
</comment>
<dbReference type="KEGG" id="moi:MOVS_01190"/>
<evidence type="ECO:0000313" key="9">
    <source>
        <dbReference type="EMBL" id="STY86269.1"/>
    </source>
</evidence>
<dbReference type="Proteomes" id="UP000076765">
    <property type="component" value="Chromosome"/>
</dbReference>
<dbReference type="InterPro" id="IPR038488">
    <property type="entry name" value="Integrase_DNA-bd_sf"/>
</dbReference>
<dbReference type="InterPro" id="IPR013762">
    <property type="entry name" value="Integrase-like_cat_sf"/>
</dbReference>
<dbReference type="PANTHER" id="PTHR30629:SF2">
    <property type="entry name" value="PROPHAGE INTEGRASE INTS-RELATED"/>
    <property type="match status" value="1"/>
</dbReference>
<dbReference type="SUPFAM" id="SSF56349">
    <property type="entry name" value="DNA breaking-rejoining enzymes"/>
    <property type="match status" value="1"/>
</dbReference>
<dbReference type="STRING" id="29433.MOVS_01190"/>
<dbReference type="CDD" id="cd00801">
    <property type="entry name" value="INT_P4_C"/>
    <property type="match status" value="1"/>
</dbReference>
<evidence type="ECO:0000256" key="2">
    <source>
        <dbReference type="ARBA" id="ARBA00022908"/>
    </source>
</evidence>
<sequence>MLTDNKIKGLKPTEKRYSLSAGEGLSIDVMPTGRKSWVLEYTALGKRKRKKLGEYPAVSLKQARELANKIKNNAGLTPITVSELIHEWIELHSKQWTSEKYKYTVIYRLTYITNDFKDMAVADVSRAMVSKAVSNMVAQGTYETAKRSLRLLSQVFNYAIAHEYAQNNPCTLVDNIIPTHTVQNMATLSADEMAGFWHTIRKTPTIGLAPVALSLANYLAVRPSELCKATWDEFDLDKGVWIIPAYRMKTRLEHAVPLASQPLKILKDLHASRLDDGFVFKHHSNPTKPMPIESVLAVIKRAGFGGRMTTHGFRSLFSTVANDSGLWRADAIERQLAHTKKDVRHVYNRAEYWDERVALMSWWADIVADWQA</sequence>
<dbReference type="Gene3D" id="1.10.443.10">
    <property type="entry name" value="Intergrase catalytic core"/>
    <property type="match status" value="1"/>
</dbReference>
<organism evidence="9 11">
    <name type="scientific">Moraxella ovis</name>
    <dbReference type="NCBI Taxonomy" id="29433"/>
    <lineage>
        <taxon>Bacteria</taxon>
        <taxon>Pseudomonadati</taxon>
        <taxon>Pseudomonadota</taxon>
        <taxon>Gammaproteobacteria</taxon>
        <taxon>Moraxellales</taxon>
        <taxon>Moraxellaceae</taxon>
        <taxon>Moraxella</taxon>
    </lineage>
</organism>
<dbReference type="InterPro" id="IPR053876">
    <property type="entry name" value="Phage_int_M"/>
</dbReference>
<dbReference type="Pfam" id="PF13356">
    <property type="entry name" value="Arm-DNA-bind_3"/>
    <property type="match status" value="1"/>
</dbReference>
<dbReference type="EMBL" id="UGPW01000001">
    <property type="protein sequence ID" value="STY86269.1"/>
    <property type="molecule type" value="Genomic_DNA"/>
</dbReference>
<evidence type="ECO:0000313" key="11">
    <source>
        <dbReference type="Proteomes" id="UP000255102"/>
    </source>
</evidence>
<dbReference type="RefSeq" id="WP_063513417.1">
    <property type="nucleotide sequence ID" value="NZ_CP011158.1"/>
</dbReference>
<evidence type="ECO:0000256" key="3">
    <source>
        <dbReference type="ARBA" id="ARBA00023125"/>
    </source>
</evidence>
<dbReference type="PROSITE" id="PS51900">
    <property type="entry name" value="CB"/>
    <property type="match status" value="1"/>
</dbReference>
<dbReference type="Pfam" id="PF22022">
    <property type="entry name" value="Phage_int_M"/>
    <property type="match status" value="1"/>
</dbReference>
<dbReference type="InterPro" id="IPR010998">
    <property type="entry name" value="Integrase_recombinase_N"/>
</dbReference>
<evidence type="ECO:0000259" key="6">
    <source>
        <dbReference type="PROSITE" id="PS51898"/>
    </source>
</evidence>
<dbReference type="Pfam" id="PF00589">
    <property type="entry name" value="Phage_integrase"/>
    <property type="match status" value="1"/>
</dbReference>